<dbReference type="GeneID" id="101852241"/>
<evidence type="ECO:0000256" key="5">
    <source>
        <dbReference type="ARBA" id="ARBA00023136"/>
    </source>
</evidence>
<keyword evidence="4" id="KW-0297">G-protein coupled receptor</keyword>
<keyword evidence="6" id="KW-0675">Receptor</keyword>
<dbReference type="PANTHER" id="PTHR24243">
    <property type="entry name" value="G-PROTEIN COUPLED RECEPTOR"/>
    <property type="match status" value="1"/>
</dbReference>
<dbReference type="InterPro" id="IPR017452">
    <property type="entry name" value="GPCR_Rhodpsn_7TM"/>
</dbReference>
<keyword evidence="10" id="KW-1185">Reference proteome</keyword>
<evidence type="ECO:0000256" key="2">
    <source>
        <dbReference type="ARBA" id="ARBA00022692"/>
    </source>
</evidence>
<feature type="transmembrane region" description="Helical" evidence="8">
    <location>
        <begin position="52"/>
        <end position="75"/>
    </location>
</feature>
<dbReference type="Proteomes" id="UP000694888">
    <property type="component" value="Unplaced"/>
</dbReference>
<proteinExistence type="predicted"/>
<dbReference type="Gene3D" id="1.20.1070.10">
    <property type="entry name" value="Rhodopsin 7-helix transmembrane proteins"/>
    <property type="match status" value="1"/>
</dbReference>
<dbReference type="Pfam" id="PF10324">
    <property type="entry name" value="7TM_GPCR_Srw"/>
    <property type="match status" value="1"/>
</dbReference>
<feature type="transmembrane region" description="Helical" evidence="8">
    <location>
        <begin position="141"/>
        <end position="164"/>
    </location>
</feature>
<evidence type="ECO:0000256" key="7">
    <source>
        <dbReference type="ARBA" id="ARBA00023224"/>
    </source>
</evidence>
<keyword evidence="7" id="KW-0807">Transducer</keyword>
<dbReference type="RefSeq" id="XP_035825478.1">
    <property type="nucleotide sequence ID" value="XM_035969585.1"/>
</dbReference>
<evidence type="ECO:0000256" key="4">
    <source>
        <dbReference type="ARBA" id="ARBA00023040"/>
    </source>
</evidence>
<dbReference type="SUPFAM" id="SSF81321">
    <property type="entry name" value="Family A G protein-coupled receptor-like"/>
    <property type="match status" value="1"/>
</dbReference>
<dbReference type="PRINTS" id="PR00237">
    <property type="entry name" value="GPCRRHODOPSN"/>
</dbReference>
<protein>
    <submittedName>
        <fullName evidence="11">Uncharacterized protein LOC101852241</fullName>
    </submittedName>
</protein>
<gene>
    <name evidence="11" type="primary">LOC101852241</name>
</gene>
<reference evidence="11" key="1">
    <citation type="submission" date="2025-08" db="UniProtKB">
        <authorList>
            <consortium name="RefSeq"/>
        </authorList>
    </citation>
    <scope>IDENTIFICATION</scope>
</reference>
<feature type="transmembrane region" description="Helical" evidence="8">
    <location>
        <begin position="297"/>
        <end position="318"/>
    </location>
</feature>
<accession>A0ABM1VST6</accession>
<evidence type="ECO:0000256" key="1">
    <source>
        <dbReference type="ARBA" id="ARBA00004141"/>
    </source>
</evidence>
<feature type="transmembrane region" description="Helical" evidence="8">
    <location>
        <begin position="257"/>
        <end position="277"/>
    </location>
</feature>
<evidence type="ECO:0000313" key="11">
    <source>
        <dbReference type="RefSeq" id="XP_035825478.1"/>
    </source>
</evidence>
<comment type="subcellular location">
    <subcellularLocation>
        <location evidence="1">Membrane</location>
        <topology evidence="1">Multi-pass membrane protein</topology>
    </subcellularLocation>
</comment>
<feature type="transmembrane region" description="Helical" evidence="8">
    <location>
        <begin position="197"/>
        <end position="222"/>
    </location>
</feature>
<organism evidence="10 11">
    <name type="scientific">Aplysia californica</name>
    <name type="common">California sea hare</name>
    <dbReference type="NCBI Taxonomy" id="6500"/>
    <lineage>
        <taxon>Eukaryota</taxon>
        <taxon>Metazoa</taxon>
        <taxon>Spiralia</taxon>
        <taxon>Lophotrochozoa</taxon>
        <taxon>Mollusca</taxon>
        <taxon>Gastropoda</taxon>
        <taxon>Heterobranchia</taxon>
        <taxon>Euthyneura</taxon>
        <taxon>Tectipleura</taxon>
        <taxon>Aplysiida</taxon>
        <taxon>Aplysioidea</taxon>
        <taxon>Aplysiidae</taxon>
        <taxon>Aplysia</taxon>
    </lineage>
</organism>
<evidence type="ECO:0000259" key="9">
    <source>
        <dbReference type="PROSITE" id="PS50262"/>
    </source>
</evidence>
<evidence type="ECO:0000256" key="3">
    <source>
        <dbReference type="ARBA" id="ARBA00022989"/>
    </source>
</evidence>
<keyword evidence="5 8" id="KW-0472">Membrane</keyword>
<keyword evidence="3 8" id="KW-1133">Transmembrane helix</keyword>
<dbReference type="PANTHER" id="PTHR24243:SF230">
    <property type="entry name" value="G-PROTEIN COUPLED RECEPTORS FAMILY 1 PROFILE DOMAIN-CONTAINING PROTEIN"/>
    <property type="match status" value="1"/>
</dbReference>
<evidence type="ECO:0000313" key="10">
    <source>
        <dbReference type="Proteomes" id="UP000694888"/>
    </source>
</evidence>
<keyword evidence="2 8" id="KW-0812">Transmembrane</keyword>
<feature type="domain" description="G-protein coupled receptors family 1 profile" evidence="9">
    <location>
        <begin position="193"/>
        <end position="317"/>
    </location>
</feature>
<evidence type="ECO:0000256" key="6">
    <source>
        <dbReference type="ARBA" id="ARBA00023170"/>
    </source>
</evidence>
<dbReference type="InterPro" id="IPR019427">
    <property type="entry name" value="7TM_GPCR_serpentine_rcpt_Srw"/>
</dbReference>
<dbReference type="InterPro" id="IPR000276">
    <property type="entry name" value="GPCR_Rhodpsn"/>
</dbReference>
<name>A0ABM1VST6_APLCA</name>
<dbReference type="PROSITE" id="PS50262">
    <property type="entry name" value="G_PROTEIN_RECEP_F1_2"/>
    <property type="match status" value="1"/>
</dbReference>
<evidence type="ECO:0000256" key="8">
    <source>
        <dbReference type="SAM" id="Phobius"/>
    </source>
</evidence>
<sequence>MADNVSSPVSSVVMATSVFATTMKPSTTTVFRPSEAIISNEALEVIENLFDVGLISMLAIMGIVTNVLDILVFGAQGFRDSVNISLTAIAVWDLIKCVCGITIRVYGPLGWASPAYRQTWKNLTTPTLVYLQVKSIVTPKLTFIMMVVISILTLASLGIIYFIYDIEWQYSTEFNTTIAVYKYNDFYKEHGDIVIEYFNLIGIINPIICFLVIVTCTGIIVYQLQKMSRFRIQSQHKSATGEVQGDMTSRDRQVVKMLLVVIVVYIVALMPRFAHYIGKMMEPEFYYLKKYHNMFNVSAYTVLLFDYINASVNLFIYLSMSSNFRATFYTLFPRCKKQDA</sequence>